<keyword evidence="5" id="KW-0479">Metal-binding</keyword>
<feature type="domain" description="DAGKc" evidence="13">
    <location>
        <begin position="25"/>
        <end position="155"/>
    </location>
</feature>
<evidence type="ECO:0000259" key="13">
    <source>
        <dbReference type="PROSITE" id="PS50146"/>
    </source>
</evidence>
<dbReference type="RefSeq" id="WP_138190606.1">
    <property type="nucleotide sequence ID" value="NZ_VBWP01000003.1"/>
</dbReference>
<evidence type="ECO:0000256" key="4">
    <source>
        <dbReference type="ARBA" id="ARBA00022679"/>
    </source>
</evidence>
<dbReference type="AlphaFoldDB" id="A0A5R8QFG2"/>
<dbReference type="InParanoid" id="A0A5R8QFG2"/>
<dbReference type="FunCoup" id="A0A5R8QFG2">
    <property type="interactions" value="286"/>
</dbReference>
<dbReference type="Proteomes" id="UP000306912">
    <property type="component" value="Unassembled WGS sequence"/>
</dbReference>
<dbReference type="InterPro" id="IPR017438">
    <property type="entry name" value="ATP-NAD_kinase_N"/>
</dbReference>
<dbReference type="PROSITE" id="PS50146">
    <property type="entry name" value="DAGK"/>
    <property type="match status" value="1"/>
</dbReference>
<dbReference type="InterPro" id="IPR001206">
    <property type="entry name" value="Diacylglycerol_kinase_cat_dom"/>
</dbReference>
<dbReference type="Pfam" id="PF19279">
    <property type="entry name" value="YegS_C"/>
    <property type="match status" value="1"/>
</dbReference>
<dbReference type="PANTHER" id="PTHR12358">
    <property type="entry name" value="SPHINGOSINE KINASE"/>
    <property type="match status" value="1"/>
</dbReference>
<keyword evidence="9" id="KW-0460">Magnesium</keyword>
<evidence type="ECO:0000313" key="14">
    <source>
        <dbReference type="EMBL" id="TLG75399.1"/>
    </source>
</evidence>
<evidence type="ECO:0000256" key="5">
    <source>
        <dbReference type="ARBA" id="ARBA00022723"/>
    </source>
</evidence>
<dbReference type="Gene3D" id="2.60.200.40">
    <property type="match status" value="1"/>
</dbReference>
<dbReference type="OrthoDB" id="142078at2"/>
<name>A0A5R8QFG2_9FIRM</name>
<keyword evidence="4" id="KW-0808">Transferase</keyword>
<keyword evidence="3" id="KW-0444">Lipid biosynthesis</keyword>
<comment type="caution">
    <text evidence="14">The sequence shown here is derived from an EMBL/GenBank/DDBJ whole genome shotgun (WGS) entry which is preliminary data.</text>
</comment>
<keyword evidence="10" id="KW-0443">Lipid metabolism</keyword>
<comment type="cofactor">
    <cofactor evidence="1">
        <name>Mg(2+)</name>
        <dbReference type="ChEBI" id="CHEBI:18420"/>
    </cofactor>
</comment>
<dbReference type="Pfam" id="PF00781">
    <property type="entry name" value="DAGK_cat"/>
    <property type="match status" value="1"/>
</dbReference>
<dbReference type="InterPro" id="IPR005218">
    <property type="entry name" value="Diacylglycerol/lipid_kinase"/>
</dbReference>
<reference evidence="14 15" key="1">
    <citation type="submission" date="2019-05" db="EMBL/GenBank/DDBJ databases">
        <title>Culicoidintestinum kansasii gen. nov., sp. nov. from the gastrointestinal tract of the biting midge, Culicoides sonorensis.</title>
        <authorList>
            <person name="Neupane S."/>
            <person name="Ghosh A."/>
            <person name="Gunther S."/>
            <person name="Martin K."/>
            <person name="Zurek L."/>
        </authorList>
    </citation>
    <scope>NUCLEOTIDE SEQUENCE [LARGE SCALE GENOMIC DNA]</scope>
    <source>
        <strain evidence="14 15">CS-1</strain>
    </source>
</reference>
<dbReference type="EMBL" id="VBWP01000003">
    <property type="protein sequence ID" value="TLG75399.1"/>
    <property type="molecule type" value="Genomic_DNA"/>
</dbReference>
<dbReference type="GO" id="GO:0005886">
    <property type="term" value="C:plasma membrane"/>
    <property type="evidence" value="ECO:0007669"/>
    <property type="project" value="TreeGrafter"/>
</dbReference>
<evidence type="ECO:0000256" key="12">
    <source>
        <dbReference type="ARBA" id="ARBA00023264"/>
    </source>
</evidence>
<dbReference type="GO" id="GO:0005524">
    <property type="term" value="F:ATP binding"/>
    <property type="evidence" value="ECO:0007669"/>
    <property type="project" value="UniProtKB-KW"/>
</dbReference>
<dbReference type="PANTHER" id="PTHR12358:SF106">
    <property type="entry name" value="LIPID KINASE YEGS"/>
    <property type="match status" value="1"/>
</dbReference>
<dbReference type="InterPro" id="IPR016064">
    <property type="entry name" value="NAD/diacylglycerol_kinase_sf"/>
</dbReference>
<proteinExistence type="inferred from homology"/>
<dbReference type="GO" id="GO:0046872">
    <property type="term" value="F:metal ion binding"/>
    <property type="evidence" value="ECO:0007669"/>
    <property type="project" value="UniProtKB-KW"/>
</dbReference>
<evidence type="ECO:0000256" key="7">
    <source>
        <dbReference type="ARBA" id="ARBA00022777"/>
    </source>
</evidence>
<dbReference type="InterPro" id="IPR045540">
    <property type="entry name" value="YegS/DAGK_C"/>
</dbReference>
<keyword evidence="11" id="KW-0594">Phospholipid biosynthesis</keyword>
<keyword evidence="12" id="KW-1208">Phospholipid metabolism</keyword>
<dbReference type="InterPro" id="IPR050187">
    <property type="entry name" value="Lipid_Phosphate_FormReg"/>
</dbReference>
<comment type="similarity">
    <text evidence="2">Belongs to the diacylglycerol/lipid kinase family.</text>
</comment>
<evidence type="ECO:0000256" key="6">
    <source>
        <dbReference type="ARBA" id="ARBA00022741"/>
    </source>
</evidence>
<keyword evidence="7 14" id="KW-0418">Kinase</keyword>
<gene>
    <name evidence="14" type="ORF">FEZ08_04945</name>
</gene>
<dbReference type="GO" id="GO:0008654">
    <property type="term" value="P:phospholipid biosynthetic process"/>
    <property type="evidence" value="ECO:0007669"/>
    <property type="project" value="UniProtKB-KW"/>
</dbReference>
<evidence type="ECO:0000256" key="3">
    <source>
        <dbReference type="ARBA" id="ARBA00022516"/>
    </source>
</evidence>
<evidence type="ECO:0000256" key="9">
    <source>
        <dbReference type="ARBA" id="ARBA00022842"/>
    </source>
</evidence>
<keyword evidence="8" id="KW-0067">ATP-binding</keyword>
<evidence type="ECO:0000256" key="10">
    <source>
        <dbReference type="ARBA" id="ARBA00023098"/>
    </source>
</evidence>
<dbReference type="NCBIfam" id="TIGR00147">
    <property type="entry name" value="YegS/Rv2252/BmrU family lipid kinase"/>
    <property type="match status" value="1"/>
</dbReference>
<accession>A0A5R8QFG2</accession>
<sequence length="319" mass="35290">MSGVSNKVLMQQKSKQSSIKAKAYTTKQKILIIANTISGKQQMKKYLHSVQQLFAKKGETEVKITQSKGHATELAKAYGDDVDMIVCCGGDGTLSEVITGLMPFDNKPELGYIPTGTTNDFAKSINISKNPELAANMIIDGVSRHYDVGLFNNKYFIYVASFGIFSRSSYAATQQMKNTLGRLAYVLEGAKEVFSLKSYHLKITTDNEVLEDDYLFGAISNSTSIGGVIKLKDPNILFDDGLFEVVLIKYPKNILEFGQILHALQTGQYQQSDLITFVHTKKAIIESNEEMPWSLDGEFDPGAPVVEVTNVHRAIKVVH</sequence>
<dbReference type="SUPFAM" id="SSF111331">
    <property type="entry name" value="NAD kinase/diacylglycerol kinase-like"/>
    <property type="match status" value="1"/>
</dbReference>
<evidence type="ECO:0000256" key="1">
    <source>
        <dbReference type="ARBA" id="ARBA00001946"/>
    </source>
</evidence>
<protein>
    <submittedName>
        <fullName evidence="14">Diacylglycerol kinase family lipid kinase</fullName>
    </submittedName>
</protein>
<evidence type="ECO:0000313" key="15">
    <source>
        <dbReference type="Proteomes" id="UP000306912"/>
    </source>
</evidence>
<dbReference type="GO" id="GO:0004143">
    <property type="term" value="F:ATP-dependent diacylglycerol kinase activity"/>
    <property type="evidence" value="ECO:0007669"/>
    <property type="project" value="TreeGrafter"/>
</dbReference>
<keyword evidence="15" id="KW-1185">Reference proteome</keyword>
<keyword evidence="6" id="KW-0547">Nucleotide-binding</keyword>
<dbReference type="SMART" id="SM00046">
    <property type="entry name" value="DAGKc"/>
    <property type="match status" value="1"/>
</dbReference>
<organism evidence="14 15">
    <name type="scientific">Culicoidibacter larvae</name>
    <dbReference type="NCBI Taxonomy" id="2579976"/>
    <lineage>
        <taxon>Bacteria</taxon>
        <taxon>Bacillati</taxon>
        <taxon>Bacillota</taxon>
        <taxon>Culicoidibacteria</taxon>
        <taxon>Culicoidibacterales</taxon>
        <taxon>Culicoidibacteraceae</taxon>
        <taxon>Culicoidibacter</taxon>
    </lineage>
</organism>
<evidence type="ECO:0000256" key="8">
    <source>
        <dbReference type="ARBA" id="ARBA00022840"/>
    </source>
</evidence>
<evidence type="ECO:0000256" key="11">
    <source>
        <dbReference type="ARBA" id="ARBA00023209"/>
    </source>
</evidence>
<dbReference type="Gene3D" id="3.40.50.10330">
    <property type="entry name" value="Probable inorganic polyphosphate/atp-NAD kinase, domain 1"/>
    <property type="match status" value="1"/>
</dbReference>
<evidence type="ECO:0000256" key="2">
    <source>
        <dbReference type="ARBA" id="ARBA00005983"/>
    </source>
</evidence>